<dbReference type="PROSITE" id="PS50111">
    <property type="entry name" value="CHEMOTAXIS_TRANSDUC_2"/>
    <property type="match status" value="1"/>
</dbReference>
<dbReference type="GO" id="GO:0004888">
    <property type="term" value="F:transmembrane signaling receptor activity"/>
    <property type="evidence" value="ECO:0007669"/>
    <property type="project" value="TreeGrafter"/>
</dbReference>
<dbReference type="InterPro" id="IPR004089">
    <property type="entry name" value="MCPsignal_dom"/>
</dbReference>
<keyword evidence="10" id="KW-1185">Reference proteome</keyword>
<keyword evidence="6" id="KW-1133">Transmembrane helix</keyword>
<dbReference type="GO" id="GO:0005886">
    <property type="term" value="C:plasma membrane"/>
    <property type="evidence" value="ECO:0007669"/>
    <property type="project" value="TreeGrafter"/>
</dbReference>
<feature type="domain" description="Methyl-accepting transducer" evidence="7">
    <location>
        <begin position="397"/>
        <end position="626"/>
    </location>
</feature>
<comment type="caution">
    <text evidence="9">The sequence shown here is derived from an EMBL/GenBank/DDBJ whole genome shotgun (WGS) entry which is preliminary data.</text>
</comment>
<feature type="transmembrane region" description="Helical" evidence="6">
    <location>
        <begin position="318"/>
        <end position="339"/>
    </location>
</feature>
<evidence type="ECO:0000256" key="5">
    <source>
        <dbReference type="SAM" id="Coils"/>
    </source>
</evidence>
<dbReference type="InterPro" id="IPR051310">
    <property type="entry name" value="MCP_chemotaxis"/>
</dbReference>
<evidence type="ECO:0000259" key="8">
    <source>
        <dbReference type="PROSITE" id="PS50885"/>
    </source>
</evidence>
<dbReference type="Pfam" id="PF00672">
    <property type="entry name" value="HAMP"/>
    <property type="match status" value="1"/>
</dbReference>
<dbReference type="InterPro" id="IPR003660">
    <property type="entry name" value="HAMP_dom"/>
</dbReference>
<sequence length="644" mass="66377">MNKLLATLNLSKKFLILAAIALLLVAMPTVLFINSTSALVDTKHLERSGIAIERATLRALHAVQQRREADFASGRSGSDASGEIRAATDRADEAFAEVGAQIKADIDSKDPAVAAWQKAQQLWTDLKPAAATQDHAQQASAAYGALIQQLLTANGVFLDHYQLSLDADLDSYQLISGALVDLPALTNELSKTELATALPAAEGQPDAARRVALADLLERIGERGGAAHDDFAKAIAANPQIGASIGKPIDDAQALVDQAVNATRAGLVDLSHQAPAMPSGKPPFAQAVESAYKADATAIDFLDTLLGQQGDSLRREQILLLGMIAGVLLVAGLFAVAVVRSVTRPIASAVAFAQRVSEGDLTSTVEVPGGNETGRLLGALNTMNQSLGGIVADVRSGAGSIADAVEELAVGNTDLSQRTEEQAASLQQTASSMEQLTAAVRQNTDNARQATELAHAAAQASRGGGEAVESVVGIMSGISDSSLRMREIIGVIEGIAFQTNILALNAAVEAARAGDQGRGFAVVAGEVRALAQRSAVAAKDIKGLIETSVSRIVDGTAVVQGAGLAVTHTVSVIGQLATVMSEISAASVEQSAGIDQVNVAIAQMDQITQQNAALVEEAAAAATSLAGQAHALRAGVSVFHLESH</sequence>
<evidence type="ECO:0000256" key="4">
    <source>
        <dbReference type="PROSITE-ProRule" id="PRU00284"/>
    </source>
</evidence>
<evidence type="ECO:0000313" key="9">
    <source>
        <dbReference type="EMBL" id="NYH21033.1"/>
    </source>
</evidence>
<gene>
    <name evidence="9" type="ORF">GGD40_000512</name>
</gene>
<comment type="similarity">
    <text evidence="3">Belongs to the methyl-accepting chemotaxis (MCP) protein family.</text>
</comment>
<dbReference type="AlphaFoldDB" id="A0A7Z0B5G7"/>
<keyword evidence="2" id="KW-0488">Methylation</keyword>
<dbReference type="SMART" id="SM00304">
    <property type="entry name" value="HAMP"/>
    <property type="match status" value="1"/>
</dbReference>
<dbReference type="CDD" id="cd06225">
    <property type="entry name" value="HAMP"/>
    <property type="match status" value="1"/>
</dbReference>
<dbReference type="PROSITE" id="PS50885">
    <property type="entry name" value="HAMP"/>
    <property type="match status" value="1"/>
</dbReference>
<dbReference type="RefSeq" id="WP_179742703.1">
    <property type="nucleotide sequence ID" value="NZ_JACCAS010000001.1"/>
</dbReference>
<evidence type="ECO:0000259" key="7">
    <source>
        <dbReference type="PROSITE" id="PS50111"/>
    </source>
</evidence>
<keyword evidence="6" id="KW-0812">Transmembrane</keyword>
<reference evidence="9 10" key="1">
    <citation type="submission" date="2020-07" db="EMBL/GenBank/DDBJ databases">
        <title>Exploring microbial biodiversity for novel pathways involved in the catabolism of aromatic compounds derived from lignin.</title>
        <authorList>
            <person name="Elkins J."/>
        </authorList>
    </citation>
    <scope>NUCLEOTIDE SEQUENCE [LARGE SCALE GENOMIC DNA]</scope>
    <source>
        <strain evidence="9 10">H2C3C</strain>
    </source>
</reference>
<dbReference type="Proteomes" id="UP000540929">
    <property type="component" value="Unassembled WGS sequence"/>
</dbReference>
<dbReference type="Pfam" id="PF00015">
    <property type="entry name" value="MCPsignal"/>
    <property type="match status" value="1"/>
</dbReference>
<dbReference type="CDD" id="cd11386">
    <property type="entry name" value="MCP_signal"/>
    <property type="match status" value="1"/>
</dbReference>
<evidence type="ECO:0000256" key="2">
    <source>
        <dbReference type="ARBA" id="ARBA00022481"/>
    </source>
</evidence>
<dbReference type="PANTHER" id="PTHR43531">
    <property type="entry name" value="PROTEIN ICFG"/>
    <property type="match status" value="1"/>
</dbReference>
<dbReference type="SUPFAM" id="SSF58104">
    <property type="entry name" value="Methyl-accepting chemotaxis protein (MCP) signaling domain"/>
    <property type="match status" value="1"/>
</dbReference>
<keyword evidence="6" id="KW-0472">Membrane</keyword>
<evidence type="ECO:0000256" key="1">
    <source>
        <dbReference type="ARBA" id="ARBA00004370"/>
    </source>
</evidence>
<dbReference type="Gene3D" id="1.10.287.950">
    <property type="entry name" value="Methyl-accepting chemotaxis protein"/>
    <property type="match status" value="1"/>
</dbReference>
<feature type="domain" description="HAMP" evidence="8">
    <location>
        <begin position="340"/>
        <end position="392"/>
    </location>
</feature>
<evidence type="ECO:0000256" key="3">
    <source>
        <dbReference type="ARBA" id="ARBA00029447"/>
    </source>
</evidence>
<dbReference type="PANTHER" id="PTHR43531:SF14">
    <property type="entry name" value="METHYL-ACCEPTING CHEMOTAXIS PROTEIN I-RELATED"/>
    <property type="match status" value="1"/>
</dbReference>
<accession>A0A7Z0B5G7</accession>
<evidence type="ECO:0000313" key="10">
    <source>
        <dbReference type="Proteomes" id="UP000540929"/>
    </source>
</evidence>
<protein>
    <submittedName>
        <fullName evidence="9">Methyl-accepting chemotaxis protein</fullName>
    </submittedName>
</protein>
<dbReference type="EMBL" id="JACCAS010000001">
    <property type="protein sequence ID" value="NYH21033.1"/>
    <property type="molecule type" value="Genomic_DNA"/>
</dbReference>
<dbReference type="SMART" id="SM00283">
    <property type="entry name" value="MA"/>
    <property type="match status" value="1"/>
</dbReference>
<organism evidence="9 10">
    <name type="scientific">Paraburkholderia bryophila</name>
    <dbReference type="NCBI Taxonomy" id="420952"/>
    <lineage>
        <taxon>Bacteria</taxon>
        <taxon>Pseudomonadati</taxon>
        <taxon>Pseudomonadota</taxon>
        <taxon>Betaproteobacteria</taxon>
        <taxon>Burkholderiales</taxon>
        <taxon>Burkholderiaceae</taxon>
        <taxon>Paraburkholderia</taxon>
    </lineage>
</organism>
<dbReference type="GO" id="GO:0007165">
    <property type="term" value="P:signal transduction"/>
    <property type="evidence" value="ECO:0007669"/>
    <property type="project" value="UniProtKB-KW"/>
</dbReference>
<feature type="coiled-coil region" evidence="5">
    <location>
        <begin position="416"/>
        <end position="453"/>
    </location>
</feature>
<dbReference type="FunFam" id="1.10.287.950:FF:000001">
    <property type="entry name" value="Methyl-accepting chemotaxis sensory transducer"/>
    <property type="match status" value="1"/>
</dbReference>
<comment type="subcellular location">
    <subcellularLocation>
        <location evidence="1">Membrane</location>
    </subcellularLocation>
</comment>
<keyword evidence="4" id="KW-0807">Transducer</keyword>
<name>A0A7Z0B5G7_9BURK</name>
<proteinExistence type="inferred from homology"/>
<dbReference type="GO" id="GO:0006935">
    <property type="term" value="P:chemotaxis"/>
    <property type="evidence" value="ECO:0007669"/>
    <property type="project" value="TreeGrafter"/>
</dbReference>
<evidence type="ECO:0000256" key="6">
    <source>
        <dbReference type="SAM" id="Phobius"/>
    </source>
</evidence>
<keyword evidence="5" id="KW-0175">Coiled coil</keyword>